<keyword evidence="3" id="KW-1185">Reference proteome</keyword>
<evidence type="ECO:0000256" key="1">
    <source>
        <dbReference type="SAM" id="Phobius"/>
    </source>
</evidence>
<dbReference type="Gene3D" id="3.40.50.1820">
    <property type="entry name" value="alpha/beta hydrolase"/>
    <property type="match status" value="1"/>
</dbReference>
<dbReference type="EMBL" id="JAATNW010000006">
    <property type="protein sequence ID" value="NMH60690.1"/>
    <property type="molecule type" value="Genomic_DNA"/>
</dbReference>
<protein>
    <submittedName>
        <fullName evidence="2">Esterase family protein</fullName>
    </submittedName>
</protein>
<name>A0ABX1R2L4_9ALTE</name>
<organism evidence="2 3">
    <name type="scientific">Alteromonas ponticola</name>
    <dbReference type="NCBI Taxonomy" id="2720613"/>
    <lineage>
        <taxon>Bacteria</taxon>
        <taxon>Pseudomonadati</taxon>
        <taxon>Pseudomonadota</taxon>
        <taxon>Gammaproteobacteria</taxon>
        <taxon>Alteromonadales</taxon>
        <taxon>Alteromonadaceae</taxon>
        <taxon>Alteromonas/Salinimonas group</taxon>
        <taxon>Alteromonas</taxon>
    </lineage>
</organism>
<sequence>MQQKHTDYAPQLWFFIVLSSIVTCHSLFARPMPLSTVNDGFNSRSFDQKITFYLALPPSYDTDRQRRYPVIYWLHGSNASAQQVSKMMSNFFSIPMQSGHIPEAIMVFPDGMQQRMWVNSKDGTTPMETMIIEELLPYVDANYRTIAKREARLIEGGSMGGYGAARLGLKYADLFQAVSMLSAGPMQRRLDPAHAPIVGRENATEVLRSVYGNDVDYFEKLSPVSIAEQVHETIPQDFMIRIIVGENDPVLNANQLFRERLKTLGIQHRFLKLSGIEHNPQALFMALKETPEYWTFFNDQLVAK</sequence>
<dbReference type="PANTHER" id="PTHR48098">
    <property type="entry name" value="ENTEROCHELIN ESTERASE-RELATED"/>
    <property type="match status" value="1"/>
</dbReference>
<dbReference type="SUPFAM" id="SSF53474">
    <property type="entry name" value="alpha/beta-Hydrolases"/>
    <property type="match status" value="1"/>
</dbReference>
<dbReference type="InterPro" id="IPR029058">
    <property type="entry name" value="AB_hydrolase_fold"/>
</dbReference>
<feature type="transmembrane region" description="Helical" evidence="1">
    <location>
        <begin position="12"/>
        <end position="29"/>
    </location>
</feature>
<keyword evidence="1" id="KW-1133">Transmembrane helix</keyword>
<evidence type="ECO:0000313" key="2">
    <source>
        <dbReference type="EMBL" id="NMH60690.1"/>
    </source>
</evidence>
<reference evidence="2 3" key="1">
    <citation type="submission" date="2020-03" db="EMBL/GenBank/DDBJ databases">
        <title>Alteromonas ponticola sp. nov., isolated from seawater.</title>
        <authorList>
            <person name="Yoon J.-H."/>
            <person name="Kim Y.-O."/>
        </authorList>
    </citation>
    <scope>NUCLEOTIDE SEQUENCE [LARGE SCALE GENOMIC DNA]</scope>
    <source>
        <strain evidence="2 3">MYP5</strain>
    </source>
</reference>
<proteinExistence type="predicted"/>
<evidence type="ECO:0000313" key="3">
    <source>
        <dbReference type="Proteomes" id="UP000709336"/>
    </source>
</evidence>
<dbReference type="InterPro" id="IPR000801">
    <property type="entry name" value="Esterase-like"/>
</dbReference>
<dbReference type="InterPro" id="IPR050583">
    <property type="entry name" value="Mycobacterial_A85_antigen"/>
</dbReference>
<dbReference type="PANTHER" id="PTHR48098:SF1">
    <property type="entry name" value="DIACYLGLYCEROL ACYLTRANSFERASE_MYCOLYLTRANSFERASE AG85A"/>
    <property type="match status" value="1"/>
</dbReference>
<comment type="caution">
    <text evidence="2">The sequence shown here is derived from an EMBL/GenBank/DDBJ whole genome shotgun (WGS) entry which is preliminary data.</text>
</comment>
<gene>
    <name evidence="2" type="ORF">HCJ96_11700</name>
</gene>
<keyword evidence="1" id="KW-0812">Transmembrane</keyword>
<dbReference type="Proteomes" id="UP000709336">
    <property type="component" value="Unassembled WGS sequence"/>
</dbReference>
<accession>A0ABX1R2L4</accession>
<keyword evidence="1" id="KW-0472">Membrane</keyword>
<dbReference type="Pfam" id="PF00756">
    <property type="entry name" value="Esterase"/>
    <property type="match status" value="1"/>
</dbReference>
<dbReference type="RefSeq" id="WP_169211254.1">
    <property type="nucleotide sequence ID" value="NZ_JAATNW010000006.1"/>
</dbReference>